<dbReference type="GO" id="GO:0046872">
    <property type="term" value="F:metal ion binding"/>
    <property type="evidence" value="ECO:0007669"/>
    <property type="project" value="UniProtKB-KW"/>
</dbReference>
<dbReference type="InterPro" id="IPR011545">
    <property type="entry name" value="DEAD/DEAH_box_helicase_dom"/>
</dbReference>
<keyword evidence="6" id="KW-0479">Metal-binding</keyword>
<dbReference type="EMBL" id="KB097143">
    <property type="protein sequence ID" value="ESN99050.1"/>
    <property type="molecule type" value="Genomic_DNA"/>
</dbReference>
<dbReference type="Gene3D" id="3.40.50.300">
    <property type="entry name" value="P-loop containing nucleotide triphosphate hydrolases"/>
    <property type="match status" value="2"/>
</dbReference>
<comment type="cofactor">
    <cofactor evidence="1">
        <name>Mn(2+)</name>
        <dbReference type="ChEBI" id="CHEBI:29035"/>
    </cofactor>
</comment>
<feature type="coiled-coil region" evidence="18">
    <location>
        <begin position="10"/>
        <end position="44"/>
    </location>
</feature>
<feature type="compositionally biased region" description="Acidic residues" evidence="19">
    <location>
        <begin position="607"/>
        <end position="617"/>
    </location>
</feature>
<dbReference type="InterPro" id="IPR014001">
    <property type="entry name" value="Helicase_ATP-bd"/>
</dbReference>
<evidence type="ECO:0000256" key="18">
    <source>
        <dbReference type="SAM" id="Coils"/>
    </source>
</evidence>
<dbReference type="InterPro" id="IPR027417">
    <property type="entry name" value="P-loop_NTPase"/>
</dbReference>
<dbReference type="InterPro" id="IPR032284">
    <property type="entry name" value="RecQ_Zn-bd"/>
</dbReference>
<dbReference type="eggNOG" id="KOG0353">
    <property type="taxonomic scope" value="Eukaryota"/>
</dbReference>
<evidence type="ECO:0000256" key="13">
    <source>
        <dbReference type="ARBA" id="ARBA00023235"/>
    </source>
</evidence>
<dbReference type="RefSeq" id="XP_009022956.1">
    <property type="nucleotide sequence ID" value="XM_009024708.1"/>
</dbReference>
<dbReference type="GO" id="GO:0043138">
    <property type="term" value="F:3'-5' DNA helicase activity"/>
    <property type="evidence" value="ECO:0000318"/>
    <property type="project" value="GO_Central"/>
</dbReference>
<evidence type="ECO:0000256" key="14">
    <source>
        <dbReference type="ARBA" id="ARBA00023242"/>
    </source>
</evidence>
<dbReference type="CDD" id="cd18015">
    <property type="entry name" value="DEXHc_RecQ1"/>
    <property type="match status" value="1"/>
</dbReference>
<dbReference type="InterPro" id="IPR036388">
    <property type="entry name" value="WH-like_DNA-bd_sf"/>
</dbReference>
<feature type="domain" description="Helicase ATP-binding" evidence="20">
    <location>
        <begin position="90"/>
        <end position="265"/>
    </location>
</feature>
<dbReference type="GO" id="GO:0003677">
    <property type="term" value="F:DNA binding"/>
    <property type="evidence" value="ECO:0007669"/>
    <property type="project" value="UniProtKB-KW"/>
</dbReference>
<keyword evidence="14 17" id="KW-0539">Nucleus</keyword>
<protein>
    <recommendedName>
        <fullName evidence="17">ATP-dependent DNA helicase</fullName>
        <ecNumber evidence="17">5.6.2.4</ecNumber>
    </recommendedName>
</protein>
<dbReference type="GO" id="GO:0005737">
    <property type="term" value="C:cytoplasm"/>
    <property type="evidence" value="ECO:0000318"/>
    <property type="project" value="GO_Central"/>
</dbReference>
<dbReference type="FunFam" id="3.40.50.300:FF:000752">
    <property type="entry name" value="ATP-dependent DNA helicase"/>
    <property type="match status" value="1"/>
</dbReference>
<dbReference type="PANTHER" id="PTHR13710:SF105">
    <property type="entry name" value="ATP-DEPENDENT DNA HELICASE Q1"/>
    <property type="match status" value="1"/>
</dbReference>
<gene>
    <name evidence="23" type="primary">20199630</name>
    <name evidence="22" type="ORF">HELRODRAFT_162528</name>
</gene>
<evidence type="ECO:0000256" key="17">
    <source>
        <dbReference type="RuleBase" id="RU364117"/>
    </source>
</evidence>
<dbReference type="KEGG" id="hro:HELRODRAFT_162528"/>
<comment type="similarity">
    <text evidence="5 17">Belongs to the helicase family. RecQ subfamily.</text>
</comment>
<dbReference type="GO" id="GO:0005524">
    <property type="term" value="F:ATP binding"/>
    <property type="evidence" value="ECO:0007669"/>
    <property type="project" value="UniProtKB-KW"/>
</dbReference>
<evidence type="ECO:0000259" key="20">
    <source>
        <dbReference type="PROSITE" id="PS51192"/>
    </source>
</evidence>
<evidence type="ECO:0000256" key="4">
    <source>
        <dbReference type="ARBA" id="ARBA00004123"/>
    </source>
</evidence>
<reference evidence="24" key="1">
    <citation type="submission" date="2012-12" db="EMBL/GenBank/DDBJ databases">
        <authorList>
            <person name="Hellsten U."/>
            <person name="Grimwood J."/>
            <person name="Chapman J.A."/>
            <person name="Shapiro H."/>
            <person name="Aerts A."/>
            <person name="Otillar R.P."/>
            <person name="Terry A.Y."/>
            <person name="Boore J.L."/>
            <person name="Simakov O."/>
            <person name="Marletaz F."/>
            <person name="Cho S.-J."/>
            <person name="Edsinger-Gonzales E."/>
            <person name="Havlak P."/>
            <person name="Kuo D.-H."/>
            <person name="Larsson T."/>
            <person name="Lv J."/>
            <person name="Arendt D."/>
            <person name="Savage R."/>
            <person name="Osoegawa K."/>
            <person name="de Jong P."/>
            <person name="Lindberg D.R."/>
            <person name="Seaver E.C."/>
            <person name="Weisblat D.A."/>
            <person name="Putnam N.H."/>
            <person name="Grigoriev I.V."/>
            <person name="Rokhsar D.S."/>
        </authorList>
    </citation>
    <scope>NUCLEOTIDE SEQUENCE</scope>
</reference>
<dbReference type="CTD" id="20199630"/>
<dbReference type="EC" id="5.6.2.4" evidence="17"/>
<proteinExistence type="inferred from homology"/>
<comment type="catalytic activity">
    <reaction evidence="16">
        <text>ATP + H2O = ADP + phosphate + H(+)</text>
        <dbReference type="Rhea" id="RHEA:13065"/>
        <dbReference type="ChEBI" id="CHEBI:15377"/>
        <dbReference type="ChEBI" id="CHEBI:15378"/>
        <dbReference type="ChEBI" id="CHEBI:30616"/>
        <dbReference type="ChEBI" id="CHEBI:43474"/>
        <dbReference type="ChEBI" id="CHEBI:456216"/>
    </reaction>
    <physiologicalReaction direction="left-to-right" evidence="16">
        <dbReference type="Rhea" id="RHEA:13066"/>
    </physiologicalReaction>
</comment>
<dbReference type="GO" id="GO:0009378">
    <property type="term" value="F:four-way junction helicase activity"/>
    <property type="evidence" value="ECO:0000318"/>
    <property type="project" value="GO_Central"/>
</dbReference>
<evidence type="ECO:0000256" key="12">
    <source>
        <dbReference type="ARBA" id="ARBA00023125"/>
    </source>
</evidence>
<evidence type="ECO:0000313" key="24">
    <source>
        <dbReference type="Proteomes" id="UP000015101"/>
    </source>
</evidence>
<dbReference type="GO" id="GO:0005634">
    <property type="term" value="C:nucleus"/>
    <property type="evidence" value="ECO:0007669"/>
    <property type="project" value="UniProtKB-SubCell"/>
</dbReference>
<dbReference type="AlphaFoldDB" id="T1EST0"/>
<keyword evidence="12" id="KW-0238">DNA-binding</keyword>
<keyword evidence="10" id="KW-0862">Zinc</keyword>
<dbReference type="FunFam" id="3.40.50.300:FF:000596">
    <property type="entry name" value="ATP-dependent DNA helicase"/>
    <property type="match status" value="1"/>
</dbReference>
<dbReference type="Pfam" id="PF00270">
    <property type="entry name" value="DEAD"/>
    <property type="match status" value="1"/>
</dbReference>
<keyword evidence="24" id="KW-1185">Reference proteome</keyword>
<comment type="subcellular location">
    <subcellularLocation>
        <location evidence="4 17">Nucleus</location>
    </subcellularLocation>
</comment>
<dbReference type="SUPFAM" id="SSF52540">
    <property type="entry name" value="P-loop containing nucleoside triphosphate hydrolases"/>
    <property type="match status" value="1"/>
</dbReference>
<dbReference type="PROSITE" id="PS51192">
    <property type="entry name" value="HELICASE_ATP_BIND_1"/>
    <property type="match status" value="1"/>
</dbReference>
<evidence type="ECO:0000259" key="21">
    <source>
        <dbReference type="PROSITE" id="PS51194"/>
    </source>
</evidence>
<evidence type="ECO:0000256" key="15">
    <source>
        <dbReference type="ARBA" id="ARBA00034617"/>
    </source>
</evidence>
<dbReference type="PANTHER" id="PTHR13710">
    <property type="entry name" value="DNA HELICASE RECQ FAMILY MEMBER"/>
    <property type="match status" value="1"/>
</dbReference>
<dbReference type="GO" id="GO:0016787">
    <property type="term" value="F:hydrolase activity"/>
    <property type="evidence" value="ECO:0007669"/>
    <property type="project" value="UniProtKB-KW"/>
</dbReference>
<dbReference type="InterPro" id="IPR004589">
    <property type="entry name" value="DNA_helicase_ATP-dep_RecQ"/>
</dbReference>
<keyword evidence="11 17" id="KW-0067">ATP-binding</keyword>
<dbReference type="GO" id="GO:0005694">
    <property type="term" value="C:chromosome"/>
    <property type="evidence" value="ECO:0000318"/>
    <property type="project" value="GO_Central"/>
</dbReference>
<reference evidence="22 24" key="2">
    <citation type="journal article" date="2013" name="Nature">
        <title>Insights into bilaterian evolution from three spiralian genomes.</title>
        <authorList>
            <person name="Simakov O."/>
            <person name="Marletaz F."/>
            <person name="Cho S.J."/>
            <person name="Edsinger-Gonzales E."/>
            <person name="Havlak P."/>
            <person name="Hellsten U."/>
            <person name="Kuo D.H."/>
            <person name="Larsson T."/>
            <person name="Lv J."/>
            <person name="Arendt D."/>
            <person name="Savage R."/>
            <person name="Osoegawa K."/>
            <person name="de Jong P."/>
            <person name="Grimwood J."/>
            <person name="Chapman J.A."/>
            <person name="Shapiro H."/>
            <person name="Aerts A."/>
            <person name="Otillar R.P."/>
            <person name="Terry A.Y."/>
            <person name="Boore J.L."/>
            <person name="Grigoriev I.V."/>
            <person name="Lindberg D.R."/>
            <person name="Seaver E.C."/>
            <person name="Weisblat D.A."/>
            <person name="Putnam N.H."/>
            <person name="Rokhsar D.S."/>
        </authorList>
    </citation>
    <scope>NUCLEOTIDE SEQUENCE</scope>
</reference>
<dbReference type="NCBIfam" id="TIGR00614">
    <property type="entry name" value="recQ_fam"/>
    <property type="match status" value="1"/>
</dbReference>
<evidence type="ECO:0000256" key="6">
    <source>
        <dbReference type="ARBA" id="ARBA00022723"/>
    </source>
</evidence>
<dbReference type="HOGENOM" id="CLU_001103_12_5_1"/>
<dbReference type="PROSITE" id="PS51194">
    <property type="entry name" value="HELICASE_CTER"/>
    <property type="match status" value="1"/>
</dbReference>
<comment type="catalytic activity">
    <reaction evidence="15 17">
        <text>Couples ATP hydrolysis with the unwinding of duplex DNA by translocating in the 3'-5' direction.</text>
        <dbReference type="EC" id="5.6.2.4"/>
    </reaction>
</comment>
<evidence type="ECO:0000313" key="23">
    <source>
        <dbReference type="EnsemblMetazoa" id="HelroP162528"/>
    </source>
</evidence>
<dbReference type="InParanoid" id="T1EST0"/>
<sequence length="631" mass="72350">MDHTSYTTELHKIEDELTRVNQKIKELADCRKSLLQRKKRLEQLCSVSTSGTEFLSRWNKTDFLWSDKVSELLNNKFKLKEFRQQQLAVINATLSSKDCVVVMPTGGGKSLCYQLPALISKGFTLVVSPLISLMEDQLIQLNSLNIPSRLLNASTPKEQVTSILNSMTDNKDSFKLLYVTPERLAKSKRFMNKLEKAYECKLLTRIAIDEVHCCSQWGHDFRPDYKFLNVLKRQFPTIPLIGLTATATNDVIDDVMKMLSIPEALIFRSPLNRSNLFYEVRMKPRNNKEFTEELLKMITKQFNGQSGIIYCLTQKDTEELTKELNNKGGRVACYHANMDVDHRNKVHLKWISGVIQVVIATVAFGMGIDKSNVRFVIHHSISKSMENYYQESGRAGRDDVQSHCILYAGFSDVSRQSTMVFTEKTGLEKLYGMVAYAYNVHDCRRSLISNHFGEKWSSNDCKSMCDHCTSNDQQQVHVKRNIAKDLIDILAIMKKCQDSKQRITSLKLLDLWIGKSSASTKKNNDQRVIDKDLGERILIHLLLEGYLREDFHFTPYNTISYLLPGSRSDDVTNSHAIELILPTITRETNNTNSIPTKRKRQIEEIVLNDDDDDDGDDFHESNKPKCKKIKS</sequence>
<keyword evidence="8 17" id="KW-0378">Hydrolase</keyword>
<dbReference type="Pfam" id="PF00271">
    <property type="entry name" value="Helicase_C"/>
    <property type="match status" value="1"/>
</dbReference>
<dbReference type="GeneID" id="20199630"/>
<dbReference type="SMART" id="SM00487">
    <property type="entry name" value="DEXDc"/>
    <property type="match status" value="1"/>
</dbReference>
<dbReference type="OMA" id="FKLSTMV"/>
<reference evidence="23" key="3">
    <citation type="submission" date="2015-06" db="UniProtKB">
        <authorList>
            <consortium name="EnsemblMetazoa"/>
        </authorList>
    </citation>
    <scope>IDENTIFICATION</scope>
</reference>
<dbReference type="OrthoDB" id="10261556at2759"/>
<keyword evidence="9 17" id="KW-0347">Helicase</keyword>
<comment type="cofactor">
    <cofactor evidence="2">
        <name>Mg(2+)</name>
        <dbReference type="ChEBI" id="CHEBI:18420"/>
    </cofactor>
</comment>
<dbReference type="GO" id="GO:0006260">
    <property type="term" value="P:DNA replication"/>
    <property type="evidence" value="ECO:0000318"/>
    <property type="project" value="GO_Central"/>
</dbReference>
<keyword evidence="18" id="KW-0175">Coiled coil</keyword>
<evidence type="ECO:0000256" key="7">
    <source>
        <dbReference type="ARBA" id="ARBA00022741"/>
    </source>
</evidence>
<dbReference type="Pfam" id="PF16124">
    <property type="entry name" value="RecQ_Zn_bind"/>
    <property type="match status" value="1"/>
</dbReference>
<accession>T1EST0</accession>
<feature type="region of interest" description="Disordered" evidence="19">
    <location>
        <begin position="607"/>
        <end position="631"/>
    </location>
</feature>
<dbReference type="CDD" id="cd18794">
    <property type="entry name" value="SF2_C_RecQ"/>
    <property type="match status" value="1"/>
</dbReference>
<comment type="cofactor">
    <cofactor evidence="3">
        <name>Zn(2+)</name>
        <dbReference type="ChEBI" id="CHEBI:29105"/>
    </cofactor>
</comment>
<name>T1EST0_HELRO</name>
<dbReference type="GO" id="GO:0000724">
    <property type="term" value="P:double-strand break repair via homologous recombination"/>
    <property type="evidence" value="ECO:0000318"/>
    <property type="project" value="GO_Central"/>
</dbReference>
<evidence type="ECO:0000256" key="5">
    <source>
        <dbReference type="ARBA" id="ARBA00005446"/>
    </source>
</evidence>
<feature type="domain" description="Helicase C-terminal" evidence="21">
    <location>
        <begin position="290"/>
        <end position="438"/>
    </location>
</feature>
<dbReference type="SMART" id="SM00490">
    <property type="entry name" value="HELICc"/>
    <property type="match status" value="1"/>
</dbReference>
<evidence type="ECO:0000256" key="16">
    <source>
        <dbReference type="ARBA" id="ARBA00048778"/>
    </source>
</evidence>
<keyword evidence="7 17" id="KW-0547">Nucleotide-binding</keyword>
<evidence type="ECO:0000256" key="10">
    <source>
        <dbReference type="ARBA" id="ARBA00022833"/>
    </source>
</evidence>
<evidence type="ECO:0000256" key="9">
    <source>
        <dbReference type="ARBA" id="ARBA00022806"/>
    </source>
</evidence>
<evidence type="ECO:0000256" key="8">
    <source>
        <dbReference type="ARBA" id="ARBA00022801"/>
    </source>
</evidence>
<evidence type="ECO:0000313" key="22">
    <source>
        <dbReference type="EMBL" id="ESN99050.1"/>
    </source>
</evidence>
<evidence type="ECO:0000256" key="2">
    <source>
        <dbReference type="ARBA" id="ARBA00001946"/>
    </source>
</evidence>
<evidence type="ECO:0000256" key="11">
    <source>
        <dbReference type="ARBA" id="ARBA00022840"/>
    </source>
</evidence>
<evidence type="ECO:0000256" key="19">
    <source>
        <dbReference type="SAM" id="MobiDB-lite"/>
    </source>
</evidence>
<evidence type="ECO:0000256" key="3">
    <source>
        <dbReference type="ARBA" id="ARBA00001947"/>
    </source>
</evidence>
<dbReference type="Proteomes" id="UP000015101">
    <property type="component" value="Unassembled WGS sequence"/>
</dbReference>
<dbReference type="Gene3D" id="1.10.10.10">
    <property type="entry name" value="Winged helix-like DNA-binding domain superfamily/Winged helix DNA-binding domain"/>
    <property type="match status" value="1"/>
</dbReference>
<organism evidence="23 24">
    <name type="scientific">Helobdella robusta</name>
    <name type="common">Californian leech</name>
    <dbReference type="NCBI Taxonomy" id="6412"/>
    <lineage>
        <taxon>Eukaryota</taxon>
        <taxon>Metazoa</taxon>
        <taxon>Spiralia</taxon>
        <taxon>Lophotrochozoa</taxon>
        <taxon>Annelida</taxon>
        <taxon>Clitellata</taxon>
        <taxon>Hirudinea</taxon>
        <taxon>Rhynchobdellida</taxon>
        <taxon>Glossiphoniidae</taxon>
        <taxon>Helobdella</taxon>
    </lineage>
</organism>
<dbReference type="EnsemblMetazoa" id="HelroT162528">
    <property type="protein sequence ID" value="HelroP162528"/>
    <property type="gene ID" value="HelroG162528"/>
</dbReference>
<keyword evidence="13" id="KW-0413">Isomerase</keyword>
<evidence type="ECO:0000256" key="1">
    <source>
        <dbReference type="ARBA" id="ARBA00001936"/>
    </source>
</evidence>
<dbReference type="InterPro" id="IPR001650">
    <property type="entry name" value="Helicase_C-like"/>
</dbReference>
<dbReference type="STRING" id="6412.T1EST0"/>
<dbReference type="EMBL" id="AMQM01001104">
    <property type="status" value="NOT_ANNOTATED_CDS"/>
    <property type="molecule type" value="Genomic_DNA"/>
</dbReference>